<dbReference type="RefSeq" id="XP_013265064.1">
    <property type="nucleotide sequence ID" value="XM_013409610.1"/>
</dbReference>
<protein>
    <recommendedName>
        <fullName evidence="3">SnoaL-like domain-containing protein</fullName>
    </recommendedName>
</protein>
<evidence type="ECO:0000313" key="2">
    <source>
        <dbReference type="Proteomes" id="UP000027920"/>
    </source>
</evidence>
<evidence type="ECO:0000313" key="1">
    <source>
        <dbReference type="EMBL" id="KEF62474.1"/>
    </source>
</evidence>
<gene>
    <name evidence="1" type="ORF">A1O9_00447</name>
</gene>
<reference evidence="1 2" key="1">
    <citation type="submission" date="2013-03" db="EMBL/GenBank/DDBJ databases">
        <title>The Genome Sequence of Exophiala aquamarina CBS 119918.</title>
        <authorList>
            <consortium name="The Broad Institute Genomics Platform"/>
            <person name="Cuomo C."/>
            <person name="de Hoog S."/>
            <person name="Gorbushina A."/>
            <person name="Walker B."/>
            <person name="Young S.K."/>
            <person name="Zeng Q."/>
            <person name="Gargeya S."/>
            <person name="Fitzgerald M."/>
            <person name="Haas B."/>
            <person name="Abouelleil A."/>
            <person name="Allen A.W."/>
            <person name="Alvarado L."/>
            <person name="Arachchi H.M."/>
            <person name="Berlin A.M."/>
            <person name="Chapman S.B."/>
            <person name="Gainer-Dewar J."/>
            <person name="Goldberg J."/>
            <person name="Griggs A."/>
            <person name="Gujja S."/>
            <person name="Hansen M."/>
            <person name="Howarth C."/>
            <person name="Imamovic A."/>
            <person name="Ireland A."/>
            <person name="Larimer J."/>
            <person name="McCowan C."/>
            <person name="Murphy C."/>
            <person name="Pearson M."/>
            <person name="Poon T.W."/>
            <person name="Priest M."/>
            <person name="Roberts A."/>
            <person name="Saif S."/>
            <person name="Shea T."/>
            <person name="Sisk P."/>
            <person name="Sykes S."/>
            <person name="Wortman J."/>
            <person name="Nusbaum C."/>
            <person name="Birren B."/>
        </authorList>
    </citation>
    <scope>NUCLEOTIDE SEQUENCE [LARGE SCALE GENOMIC DNA]</scope>
    <source>
        <strain evidence="1 2">CBS 119918</strain>
    </source>
</reference>
<dbReference type="Proteomes" id="UP000027920">
    <property type="component" value="Unassembled WGS sequence"/>
</dbReference>
<dbReference type="AlphaFoldDB" id="A0A072PQT6"/>
<dbReference type="Gene3D" id="3.10.450.50">
    <property type="match status" value="1"/>
</dbReference>
<dbReference type="VEuPathDB" id="FungiDB:A1O9_00447"/>
<sequence length="77" mass="8587">MVSYFSAINVQDPEVFEKEGSDKIVGVSSVRFVARSTGEELRHPLAQIVQVDLEKGMMTEMRLLYWDVAGVNQALGI</sequence>
<proteinExistence type="predicted"/>
<keyword evidence="2" id="KW-1185">Reference proteome</keyword>
<dbReference type="HOGENOM" id="CLU_2638079_0_0_1"/>
<evidence type="ECO:0008006" key="3">
    <source>
        <dbReference type="Google" id="ProtNLM"/>
    </source>
</evidence>
<organism evidence="1 2">
    <name type="scientific">Exophiala aquamarina CBS 119918</name>
    <dbReference type="NCBI Taxonomy" id="1182545"/>
    <lineage>
        <taxon>Eukaryota</taxon>
        <taxon>Fungi</taxon>
        <taxon>Dikarya</taxon>
        <taxon>Ascomycota</taxon>
        <taxon>Pezizomycotina</taxon>
        <taxon>Eurotiomycetes</taxon>
        <taxon>Chaetothyriomycetidae</taxon>
        <taxon>Chaetothyriales</taxon>
        <taxon>Herpotrichiellaceae</taxon>
        <taxon>Exophiala</taxon>
    </lineage>
</organism>
<dbReference type="OrthoDB" id="4158114at2759"/>
<name>A0A072PQT6_9EURO</name>
<comment type="caution">
    <text evidence="1">The sequence shown here is derived from an EMBL/GenBank/DDBJ whole genome shotgun (WGS) entry which is preliminary data.</text>
</comment>
<accession>A0A072PQT6</accession>
<dbReference type="GeneID" id="25275398"/>
<dbReference type="EMBL" id="AMGV01000001">
    <property type="protein sequence ID" value="KEF62474.1"/>
    <property type="molecule type" value="Genomic_DNA"/>
</dbReference>